<reference evidence="1 2" key="1">
    <citation type="submission" date="2024-09" db="EMBL/GenBank/DDBJ databases">
        <authorList>
            <person name="Sun Q."/>
            <person name="Mori K."/>
        </authorList>
    </citation>
    <scope>NUCLEOTIDE SEQUENCE [LARGE SCALE GENOMIC DNA]</scope>
    <source>
        <strain evidence="1 2">JCM 3323</strain>
    </source>
</reference>
<protein>
    <submittedName>
        <fullName evidence="1">Uncharacterized protein</fullName>
    </submittedName>
</protein>
<name>A0ABV5PVV4_9ACTN</name>
<comment type="caution">
    <text evidence="1">The sequence shown here is derived from an EMBL/GenBank/DDBJ whole genome shotgun (WGS) entry which is preliminary data.</text>
</comment>
<accession>A0ABV5PVV4</accession>
<dbReference type="EMBL" id="JBHMCE010000003">
    <property type="protein sequence ID" value="MFB9527355.1"/>
    <property type="molecule type" value="Genomic_DNA"/>
</dbReference>
<sequence>MRIAPIDKSKLAKSDQEYKELAASDADWIIRSVEDLNYLRENDKDGVFAKLPEPDFKAFANSLIFKQGANAGGTYKFLMPSLTLTEIFEVFEHFGMAREYFSETLEEKCTAAGCKFSFWDYCSSALC</sequence>
<gene>
    <name evidence="1" type="ORF">ACFFRN_12085</name>
</gene>
<proteinExistence type="predicted"/>
<evidence type="ECO:0000313" key="1">
    <source>
        <dbReference type="EMBL" id="MFB9527355.1"/>
    </source>
</evidence>
<evidence type="ECO:0000313" key="2">
    <source>
        <dbReference type="Proteomes" id="UP001589646"/>
    </source>
</evidence>
<dbReference type="Proteomes" id="UP001589646">
    <property type="component" value="Unassembled WGS sequence"/>
</dbReference>
<keyword evidence="2" id="KW-1185">Reference proteome</keyword>
<organism evidence="1 2">
    <name type="scientific">Nonomuraea roseola</name>
    <dbReference type="NCBI Taxonomy" id="46179"/>
    <lineage>
        <taxon>Bacteria</taxon>
        <taxon>Bacillati</taxon>
        <taxon>Actinomycetota</taxon>
        <taxon>Actinomycetes</taxon>
        <taxon>Streptosporangiales</taxon>
        <taxon>Streptosporangiaceae</taxon>
        <taxon>Nonomuraea</taxon>
    </lineage>
</organism>
<dbReference type="RefSeq" id="WP_346119151.1">
    <property type="nucleotide sequence ID" value="NZ_BAAAXC010000006.1"/>
</dbReference>